<dbReference type="GO" id="GO:1902806">
    <property type="term" value="P:regulation of cell cycle G1/S phase transition"/>
    <property type="evidence" value="ECO:0007669"/>
    <property type="project" value="UniProtKB-ARBA"/>
</dbReference>
<dbReference type="GO" id="GO:0050891">
    <property type="term" value="P:multicellular organismal-level water homeostasis"/>
    <property type="evidence" value="ECO:0007669"/>
    <property type="project" value="UniProtKB-ARBA"/>
</dbReference>
<dbReference type="GO" id="GO:1902584">
    <property type="term" value="P:positive regulation of response to water deprivation"/>
    <property type="evidence" value="ECO:0007669"/>
    <property type="project" value="UniProtKB-ARBA"/>
</dbReference>
<dbReference type="GO" id="GO:2000037">
    <property type="term" value="P:regulation of stomatal complex patterning"/>
    <property type="evidence" value="ECO:0007669"/>
    <property type="project" value="UniProtKB-ARBA"/>
</dbReference>
<sequence length="399" mass="45181">MSRAHRRGPWVAEEDATLLALVASRGPNNWVQISQHMHFRSPKQCRERYHQNLKSSLNHDPISAEEGELIEQMVSDMGKKWAEIARRLGNRSDNAVKNWWNGSQNRRKRNVPHNGPSSKTLSNRTHPLSLVRSSKSPVEYDVRHRNYSNPSPRCTPTWQDRGASNLDRRTLRSQQNQTIDRIYSRGQFHSDLHDAQQFQINTYRTQRTPERLSGPVLCRYADDHNAQSLPSLRLINTSQPSPSRVSHVMEPPHSATSMERAPSLVSDHNSTYSISPKTWSSPRPDVSAPAESSRSRWHDSSHMDRRGSAPTISNLVSMPFTGDEGYVSAIPPSASSEPKYLLPTPVSRTVSFDGQYSSSHRYSASNPNICLAPKVEHHNHLQDSSGTRDTRMKFSSLLN</sequence>
<feature type="domain" description="Myb-like" evidence="6">
    <location>
        <begin position="54"/>
        <end position="101"/>
    </location>
</feature>
<evidence type="ECO:0000259" key="7">
    <source>
        <dbReference type="PROSITE" id="PS51294"/>
    </source>
</evidence>
<dbReference type="GO" id="GO:0000981">
    <property type="term" value="F:DNA-binding transcription factor activity, RNA polymerase II-specific"/>
    <property type="evidence" value="ECO:0007669"/>
    <property type="project" value="TreeGrafter"/>
</dbReference>
<dbReference type="InterPro" id="IPR050560">
    <property type="entry name" value="MYB_TF"/>
</dbReference>
<evidence type="ECO:0000313" key="9">
    <source>
        <dbReference type="Proteomes" id="UP000019373"/>
    </source>
</evidence>
<dbReference type="SMART" id="SM00717">
    <property type="entry name" value="SANT"/>
    <property type="match status" value="2"/>
</dbReference>
<dbReference type="PROSITE" id="PS50090">
    <property type="entry name" value="MYB_LIKE"/>
    <property type="match status" value="2"/>
</dbReference>
<keyword evidence="2" id="KW-0677">Repeat</keyword>
<feature type="compositionally biased region" description="Polar residues" evidence="5">
    <location>
        <begin position="95"/>
        <end position="104"/>
    </location>
</feature>
<dbReference type="RefSeq" id="XP_007799874.1">
    <property type="nucleotide sequence ID" value="XM_007801683.1"/>
</dbReference>
<evidence type="ECO:0000256" key="2">
    <source>
        <dbReference type="ARBA" id="ARBA00022737"/>
    </source>
</evidence>
<dbReference type="Proteomes" id="UP000019373">
    <property type="component" value="Unassembled WGS sequence"/>
</dbReference>
<organism evidence="8 9">
    <name type="scientific">Endocarpon pusillum (strain Z07020 / HMAS-L-300199)</name>
    <name type="common">Lichen-forming fungus</name>
    <dbReference type="NCBI Taxonomy" id="1263415"/>
    <lineage>
        <taxon>Eukaryota</taxon>
        <taxon>Fungi</taxon>
        <taxon>Dikarya</taxon>
        <taxon>Ascomycota</taxon>
        <taxon>Pezizomycotina</taxon>
        <taxon>Eurotiomycetes</taxon>
        <taxon>Chaetothyriomycetidae</taxon>
        <taxon>Verrucariales</taxon>
        <taxon>Verrucariaceae</taxon>
        <taxon>Endocarpon</taxon>
    </lineage>
</organism>
<comment type="subcellular location">
    <subcellularLocation>
        <location evidence="1">Nucleus</location>
    </subcellularLocation>
</comment>
<feature type="compositionally biased region" description="Polar residues" evidence="5">
    <location>
        <begin position="115"/>
        <end position="136"/>
    </location>
</feature>
<dbReference type="GO" id="GO:0033993">
    <property type="term" value="P:response to lipid"/>
    <property type="evidence" value="ECO:0007669"/>
    <property type="project" value="UniProtKB-ARBA"/>
</dbReference>
<feature type="domain" description="HTH myb-type" evidence="7">
    <location>
        <begin position="58"/>
        <end position="108"/>
    </location>
</feature>
<dbReference type="HOGENOM" id="CLU_046302_1_0_1"/>
<feature type="region of interest" description="Disordered" evidence="5">
    <location>
        <begin position="95"/>
        <end position="164"/>
    </location>
</feature>
<evidence type="ECO:0008006" key="10">
    <source>
        <dbReference type="Google" id="ProtNLM"/>
    </source>
</evidence>
<dbReference type="Pfam" id="PF13921">
    <property type="entry name" value="Myb_DNA-bind_6"/>
    <property type="match status" value="1"/>
</dbReference>
<keyword evidence="4" id="KW-0539">Nucleus</keyword>
<reference evidence="9" key="1">
    <citation type="journal article" date="2014" name="BMC Genomics">
        <title>Genome characteristics reveal the impact of lichenization on lichen-forming fungus Endocarpon pusillum Hedwig (Verrucariales, Ascomycota).</title>
        <authorList>
            <person name="Wang Y.-Y."/>
            <person name="Liu B."/>
            <person name="Zhang X.-Y."/>
            <person name="Zhou Q.-M."/>
            <person name="Zhang T."/>
            <person name="Li H."/>
            <person name="Yu Y.-F."/>
            <person name="Zhang X.-L."/>
            <person name="Hao X.-Y."/>
            <person name="Wang M."/>
            <person name="Wang L."/>
            <person name="Wei J.-C."/>
        </authorList>
    </citation>
    <scope>NUCLEOTIDE SEQUENCE [LARGE SCALE GENOMIC DNA]</scope>
    <source>
        <strain evidence="9">Z07020 / HMAS-L-300199</strain>
    </source>
</reference>
<dbReference type="GO" id="GO:0000978">
    <property type="term" value="F:RNA polymerase II cis-regulatory region sequence-specific DNA binding"/>
    <property type="evidence" value="ECO:0007669"/>
    <property type="project" value="TreeGrafter"/>
</dbReference>
<dbReference type="Gene3D" id="1.10.10.60">
    <property type="entry name" value="Homeodomain-like"/>
    <property type="match status" value="2"/>
</dbReference>
<dbReference type="PROSITE" id="PS51294">
    <property type="entry name" value="HTH_MYB"/>
    <property type="match status" value="2"/>
</dbReference>
<accession>U1HUY9</accession>
<name>U1HUY9_ENDPU</name>
<gene>
    <name evidence="8" type="ORF">EPUS_03928</name>
</gene>
<dbReference type="SUPFAM" id="SSF46689">
    <property type="entry name" value="Homeodomain-like"/>
    <property type="match status" value="1"/>
</dbReference>
<evidence type="ECO:0000256" key="4">
    <source>
        <dbReference type="ARBA" id="ARBA00023242"/>
    </source>
</evidence>
<dbReference type="InterPro" id="IPR009057">
    <property type="entry name" value="Homeodomain-like_sf"/>
</dbReference>
<feature type="compositionally biased region" description="Polar residues" evidence="5">
    <location>
        <begin position="266"/>
        <end position="281"/>
    </location>
</feature>
<dbReference type="InterPro" id="IPR001005">
    <property type="entry name" value="SANT/Myb"/>
</dbReference>
<dbReference type="PANTHER" id="PTHR45614">
    <property type="entry name" value="MYB PROTEIN-RELATED"/>
    <property type="match status" value="1"/>
</dbReference>
<feature type="region of interest" description="Disordered" evidence="5">
    <location>
        <begin position="234"/>
        <end position="312"/>
    </location>
</feature>
<feature type="compositionally biased region" description="Basic and acidic residues" evidence="5">
    <location>
        <begin position="379"/>
        <end position="392"/>
    </location>
</feature>
<evidence type="ECO:0000259" key="6">
    <source>
        <dbReference type="PROSITE" id="PS50090"/>
    </source>
</evidence>
<evidence type="ECO:0000313" key="8">
    <source>
        <dbReference type="EMBL" id="ERF74490.1"/>
    </source>
</evidence>
<feature type="compositionally biased region" description="Basic and acidic residues" evidence="5">
    <location>
        <begin position="293"/>
        <end position="307"/>
    </location>
</feature>
<dbReference type="FunFam" id="1.10.10.60:FF:000355">
    <property type="entry name" value="Transcription factor MYB124"/>
    <property type="match status" value="1"/>
</dbReference>
<dbReference type="GO" id="GO:0005634">
    <property type="term" value="C:nucleus"/>
    <property type="evidence" value="ECO:0007669"/>
    <property type="project" value="UniProtKB-SubCell"/>
</dbReference>
<dbReference type="PANTHER" id="PTHR45614:SF25">
    <property type="entry name" value="MYB PROTEIN"/>
    <property type="match status" value="1"/>
</dbReference>
<evidence type="ECO:0000256" key="1">
    <source>
        <dbReference type="ARBA" id="ARBA00004123"/>
    </source>
</evidence>
<dbReference type="AlphaFoldDB" id="U1HUY9"/>
<feature type="compositionally biased region" description="Polar residues" evidence="5">
    <location>
        <begin position="234"/>
        <end position="244"/>
    </location>
</feature>
<dbReference type="InterPro" id="IPR017930">
    <property type="entry name" value="Myb_dom"/>
</dbReference>
<dbReference type="GeneID" id="19238963"/>
<evidence type="ECO:0000256" key="3">
    <source>
        <dbReference type="ARBA" id="ARBA00023125"/>
    </source>
</evidence>
<dbReference type="EMBL" id="KE720876">
    <property type="protein sequence ID" value="ERF74490.1"/>
    <property type="molecule type" value="Genomic_DNA"/>
</dbReference>
<proteinExistence type="predicted"/>
<dbReference type="GO" id="GO:0045944">
    <property type="term" value="P:positive regulation of transcription by RNA polymerase II"/>
    <property type="evidence" value="ECO:0007669"/>
    <property type="project" value="TreeGrafter"/>
</dbReference>
<protein>
    <recommendedName>
        <fullName evidence="10">Myb-like DNA-binding protein myb-1</fullName>
    </recommendedName>
</protein>
<keyword evidence="9" id="KW-1185">Reference proteome</keyword>
<evidence type="ECO:0000256" key="5">
    <source>
        <dbReference type="SAM" id="MobiDB-lite"/>
    </source>
</evidence>
<dbReference type="GO" id="GO:0032875">
    <property type="term" value="P:regulation of DNA endoreduplication"/>
    <property type="evidence" value="ECO:0007669"/>
    <property type="project" value="UniProtKB-ARBA"/>
</dbReference>
<feature type="compositionally biased region" description="Polar residues" evidence="5">
    <location>
        <begin position="147"/>
        <end position="158"/>
    </location>
</feature>
<dbReference type="GO" id="GO:1901002">
    <property type="term" value="P:positive regulation of response to salt stress"/>
    <property type="evidence" value="ECO:0007669"/>
    <property type="project" value="UniProtKB-ARBA"/>
</dbReference>
<feature type="domain" description="Myb-like" evidence="6">
    <location>
        <begin position="2"/>
        <end position="53"/>
    </location>
</feature>
<keyword evidence="3" id="KW-0238">DNA-binding</keyword>
<dbReference type="OrthoDB" id="2143914at2759"/>
<dbReference type="eggNOG" id="KOG0048">
    <property type="taxonomic scope" value="Eukaryota"/>
</dbReference>
<dbReference type="GO" id="GO:0000278">
    <property type="term" value="P:mitotic cell cycle"/>
    <property type="evidence" value="ECO:0007669"/>
    <property type="project" value="TreeGrafter"/>
</dbReference>
<feature type="domain" description="HTH myb-type" evidence="7">
    <location>
        <begin position="2"/>
        <end position="57"/>
    </location>
</feature>
<dbReference type="CDD" id="cd00167">
    <property type="entry name" value="SANT"/>
    <property type="match status" value="2"/>
</dbReference>
<feature type="region of interest" description="Disordered" evidence="5">
    <location>
        <begin position="379"/>
        <end position="399"/>
    </location>
</feature>